<dbReference type="Proteomes" id="UP001183176">
    <property type="component" value="Unassembled WGS sequence"/>
</dbReference>
<dbReference type="RefSeq" id="WP_311425681.1">
    <property type="nucleotide sequence ID" value="NZ_JAVREH010000153.1"/>
</dbReference>
<protein>
    <recommendedName>
        <fullName evidence="3">DUF732 domain-containing protein</fullName>
    </recommendedName>
</protein>
<evidence type="ECO:0000313" key="2">
    <source>
        <dbReference type="Proteomes" id="UP001183176"/>
    </source>
</evidence>
<gene>
    <name evidence="1" type="ORF">RM423_24670</name>
</gene>
<name>A0ABU2JI07_9ACTN</name>
<reference evidence="2" key="1">
    <citation type="submission" date="2023-07" db="EMBL/GenBank/DDBJ databases">
        <title>30 novel species of actinomycetes from the DSMZ collection.</title>
        <authorList>
            <person name="Nouioui I."/>
        </authorList>
    </citation>
    <scope>NUCLEOTIDE SEQUENCE [LARGE SCALE GENOMIC DNA]</scope>
    <source>
        <strain evidence="2">DSM 44399</strain>
    </source>
</reference>
<evidence type="ECO:0000313" key="1">
    <source>
        <dbReference type="EMBL" id="MDT0264547.1"/>
    </source>
</evidence>
<accession>A0ABU2JI07</accession>
<sequence length="117" mass="12004">MTLLGTVTVLLTGCSGAVPQAAPGVPSQGPGVSMDDRLVAAAQRLLPGYTYGALTDTADATCDAFQSGASWQQELQARIDLGMPAPSAAGFMQLSIAAYCQTYWDRIPIPTAPSGLA</sequence>
<keyword evidence="2" id="KW-1185">Reference proteome</keyword>
<dbReference type="EMBL" id="JAVREH010000153">
    <property type="protein sequence ID" value="MDT0264547.1"/>
    <property type="molecule type" value="Genomic_DNA"/>
</dbReference>
<comment type="caution">
    <text evidence="1">The sequence shown here is derived from an EMBL/GenBank/DDBJ whole genome shotgun (WGS) entry which is preliminary data.</text>
</comment>
<evidence type="ECO:0008006" key="3">
    <source>
        <dbReference type="Google" id="ProtNLM"/>
    </source>
</evidence>
<organism evidence="1 2">
    <name type="scientific">Jatrophihabitans lederbergiae</name>
    <dbReference type="NCBI Taxonomy" id="3075547"/>
    <lineage>
        <taxon>Bacteria</taxon>
        <taxon>Bacillati</taxon>
        <taxon>Actinomycetota</taxon>
        <taxon>Actinomycetes</taxon>
        <taxon>Jatrophihabitantales</taxon>
        <taxon>Jatrophihabitantaceae</taxon>
        <taxon>Jatrophihabitans</taxon>
    </lineage>
</organism>
<proteinExistence type="predicted"/>